<dbReference type="CDD" id="cd11041">
    <property type="entry name" value="CYP503A1-like"/>
    <property type="match status" value="1"/>
</dbReference>
<protein>
    <recommendedName>
        <fullName evidence="9">Cytochrome P450</fullName>
    </recommendedName>
</protein>
<dbReference type="Proteomes" id="UP001498398">
    <property type="component" value="Unassembled WGS sequence"/>
</dbReference>
<accession>A0ABR1JD65</accession>
<dbReference type="EMBL" id="JBANRG010000019">
    <property type="protein sequence ID" value="KAK7457858.1"/>
    <property type="molecule type" value="Genomic_DNA"/>
</dbReference>
<comment type="cofactor">
    <cofactor evidence="1">
        <name>heme</name>
        <dbReference type="ChEBI" id="CHEBI:30413"/>
    </cofactor>
</comment>
<evidence type="ECO:0000256" key="2">
    <source>
        <dbReference type="ARBA" id="ARBA00010617"/>
    </source>
</evidence>
<dbReference type="InterPro" id="IPR001128">
    <property type="entry name" value="Cyt_P450"/>
</dbReference>
<keyword evidence="6" id="KW-0349">Heme</keyword>
<keyword evidence="3 6" id="KW-0479">Metal-binding</keyword>
<dbReference type="PRINTS" id="PR00465">
    <property type="entry name" value="EP450IV"/>
</dbReference>
<evidence type="ECO:0000313" key="7">
    <source>
        <dbReference type="EMBL" id="KAK7457858.1"/>
    </source>
</evidence>
<evidence type="ECO:0000256" key="1">
    <source>
        <dbReference type="ARBA" id="ARBA00001971"/>
    </source>
</evidence>
<gene>
    <name evidence="7" type="ORF">VKT23_010202</name>
</gene>
<dbReference type="InterPro" id="IPR017972">
    <property type="entry name" value="Cyt_P450_CS"/>
</dbReference>
<keyword evidence="5 6" id="KW-0408">Iron</keyword>
<evidence type="ECO:0008006" key="9">
    <source>
        <dbReference type="Google" id="ProtNLM"/>
    </source>
</evidence>
<proteinExistence type="inferred from homology"/>
<evidence type="ECO:0000256" key="6">
    <source>
        <dbReference type="RuleBase" id="RU000461"/>
    </source>
</evidence>
<evidence type="ECO:0000256" key="4">
    <source>
        <dbReference type="ARBA" id="ARBA00023002"/>
    </source>
</evidence>
<evidence type="ECO:0000256" key="5">
    <source>
        <dbReference type="ARBA" id="ARBA00023004"/>
    </source>
</evidence>
<dbReference type="SUPFAM" id="SSF48264">
    <property type="entry name" value="Cytochrome P450"/>
    <property type="match status" value="1"/>
</dbReference>
<dbReference type="InterPro" id="IPR036396">
    <property type="entry name" value="Cyt_P450_sf"/>
</dbReference>
<keyword evidence="6" id="KW-0503">Monooxygenase</keyword>
<dbReference type="Gene3D" id="1.10.630.10">
    <property type="entry name" value="Cytochrome P450"/>
    <property type="match status" value="1"/>
</dbReference>
<keyword evidence="8" id="KW-1185">Reference proteome</keyword>
<comment type="similarity">
    <text evidence="2 6">Belongs to the cytochrome P450 family.</text>
</comment>
<organism evidence="7 8">
    <name type="scientific">Marasmiellus scandens</name>
    <dbReference type="NCBI Taxonomy" id="2682957"/>
    <lineage>
        <taxon>Eukaryota</taxon>
        <taxon>Fungi</taxon>
        <taxon>Dikarya</taxon>
        <taxon>Basidiomycota</taxon>
        <taxon>Agaricomycotina</taxon>
        <taxon>Agaricomycetes</taxon>
        <taxon>Agaricomycetidae</taxon>
        <taxon>Agaricales</taxon>
        <taxon>Marasmiineae</taxon>
        <taxon>Omphalotaceae</taxon>
        <taxon>Marasmiellus</taxon>
    </lineage>
</organism>
<keyword evidence="4 6" id="KW-0560">Oxidoreductase</keyword>
<evidence type="ECO:0000313" key="8">
    <source>
        <dbReference type="Proteomes" id="UP001498398"/>
    </source>
</evidence>
<dbReference type="InterPro" id="IPR002403">
    <property type="entry name" value="Cyt_P450_E_grp-IV"/>
</dbReference>
<comment type="caution">
    <text evidence="7">The sequence shown here is derived from an EMBL/GenBank/DDBJ whole genome shotgun (WGS) entry which is preliminary data.</text>
</comment>
<sequence length="503" mass="57276">MSDNLPVIFASFGAVFIVSKLWRAHMEMRKLDRIPTVGSNGFWDSFWSGIRYIKHAREVIQEGYDKYYGRAFKVRMPDRWEVVATGPILLNDIKKAPDDVISLDEATSDLLQLDYTVGSAVRTNLYHVNVVKGPLTRNISTRFSDIRDEIISAFGDEVPVSDDWIAIPAVETIMKIVCRTSNRLFVGLPLCRDPDWLDLNMQYTIKVFGSASIINIFPSVLKPIVGTVLSPKANAMRRARRHVGCVVQERMDKEEKYGKDWVDKPNDLISWLIDENPGGEYRTVDDILTRLLFVNMGAIHTTSMTFSQTLYWLAIQPKSVIDELRNEIESVTENHGWNKASMSYLRKVDSFMKEVARFTGLGEVVSERKVLKDLILSDGTCVPAGSVISIPVNAMHHDERHYENPNEFKPFRFSEMRDSEEGGSIKHQMITPNQDYVFFGTGRHACPGRFFAVNELKTLFAHTLLTYDIQLEGESKVIPEPTAFVNALLPNQTAKVLFRKRRV</sequence>
<name>A0ABR1JD65_9AGAR</name>
<dbReference type="PROSITE" id="PS00086">
    <property type="entry name" value="CYTOCHROME_P450"/>
    <property type="match status" value="1"/>
</dbReference>
<dbReference type="PANTHER" id="PTHR46206">
    <property type="entry name" value="CYTOCHROME P450"/>
    <property type="match status" value="1"/>
</dbReference>
<dbReference type="Pfam" id="PF00067">
    <property type="entry name" value="p450"/>
    <property type="match status" value="1"/>
</dbReference>
<reference evidence="7 8" key="1">
    <citation type="submission" date="2024-01" db="EMBL/GenBank/DDBJ databases">
        <title>A draft genome for the cacao thread blight pathogen Marasmiellus scandens.</title>
        <authorList>
            <person name="Baruah I.K."/>
            <person name="Leung J."/>
            <person name="Bukari Y."/>
            <person name="Amoako-Attah I."/>
            <person name="Meinhardt L.W."/>
            <person name="Bailey B.A."/>
            <person name="Cohen S.P."/>
        </authorList>
    </citation>
    <scope>NUCLEOTIDE SEQUENCE [LARGE SCALE GENOMIC DNA]</scope>
    <source>
        <strain evidence="7 8">GH-19</strain>
    </source>
</reference>
<evidence type="ECO:0000256" key="3">
    <source>
        <dbReference type="ARBA" id="ARBA00022723"/>
    </source>
</evidence>